<gene>
    <name evidence="2" type="ORF">E2C01_081626</name>
</gene>
<keyword evidence="1" id="KW-0812">Transmembrane</keyword>
<dbReference type="AlphaFoldDB" id="A0A5B7IX32"/>
<comment type="caution">
    <text evidence="2">The sequence shown here is derived from an EMBL/GenBank/DDBJ whole genome shotgun (WGS) entry which is preliminary data.</text>
</comment>
<feature type="transmembrane region" description="Helical" evidence="1">
    <location>
        <begin position="86"/>
        <end position="107"/>
    </location>
</feature>
<dbReference type="EMBL" id="VSRR010072513">
    <property type="protein sequence ID" value="MPC86789.1"/>
    <property type="molecule type" value="Genomic_DNA"/>
</dbReference>
<evidence type="ECO:0000313" key="3">
    <source>
        <dbReference type="Proteomes" id="UP000324222"/>
    </source>
</evidence>
<keyword evidence="1" id="KW-1133">Transmembrane helix</keyword>
<name>A0A5B7IX32_PORTR</name>
<evidence type="ECO:0000313" key="2">
    <source>
        <dbReference type="EMBL" id="MPC86789.1"/>
    </source>
</evidence>
<protein>
    <submittedName>
        <fullName evidence="2">Uncharacterized protein</fullName>
    </submittedName>
</protein>
<dbReference type="Proteomes" id="UP000324222">
    <property type="component" value="Unassembled WGS sequence"/>
</dbReference>
<reference evidence="2 3" key="1">
    <citation type="submission" date="2019-05" db="EMBL/GenBank/DDBJ databases">
        <title>Another draft genome of Portunus trituberculatus and its Hox gene families provides insights of decapod evolution.</title>
        <authorList>
            <person name="Jeong J.-H."/>
            <person name="Song I."/>
            <person name="Kim S."/>
            <person name="Choi T."/>
            <person name="Kim D."/>
            <person name="Ryu S."/>
            <person name="Kim W."/>
        </authorList>
    </citation>
    <scope>NUCLEOTIDE SEQUENCE [LARGE SCALE GENOMIC DNA]</scope>
    <source>
        <tissue evidence="2">Muscle</tissue>
    </source>
</reference>
<organism evidence="2 3">
    <name type="scientific">Portunus trituberculatus</name>
    <name type="common">Swimming crab</name>
    <name type="synonym">Neptunus trituberculatus</name>
    <dbReference type="NCBI Taxonomy" id="210409"/>
    <lineage>
        <taxon>Eukaryota</taxon>
        <taxon>Metazoa</taxon>
        <taxon>Ecdysozoa</taxon>
        <taxon>Arthropoda</taxon>
        <taxon>Crustacea</taxon>
        <taxon>Multicrustacea</taxon>
        <taxon>Malacostraca</taxon>
        <taxon>Eumalacostraca</taxon>
        <taxon>Eucarida</taxon>
        <taxon>Decapoda</taxon>
        <taxon>Pleocyemata</taxon>
        <taxon>Brachyura</taxon>
        <taxon>Eubrachyura</taxon>
        <taxon>Portunoidea</taxon>
        <taxon>Portunidae</taxon>
        <taxon>Portuninae</taxon>
        <taxon>Portunus</taxon>
    </lineage>
</organism>
<sequence length="108" mass="12018">MHPSNEGVKSSKGLPPHHLNVKVQWCIAERYNGAVWRYCRSEVPSARLRESIGEVCSGSSVHSELCPRVSRCAAWLLEASLCLTGWLLGALLATWCLVLLAWCFLGFF</sequence>
<evidence type="ECO:0000256" key="1">
    <source>
        <dbReference type="SAM" id="Phobius"/>
    </source>
</evidence>
<accession>A0A5B7IX32</accession>
<keyword evidence="3" id="KW-1185">Reference proteome</keyword>
<keyword evidence="1" id="KW-0472">Membrane</keyword>
<proteinExistence type="predicted"/>